<proteinExistence type="predicted"/>
<accession>A0A1V9YIU5</accession>
<sequence length="218" mass="24070">MPSIRYALIGVAEFMRRRREGRYQKNHHNRVARWVCVEMLALYEVKHVVTKKDKLGFLNQWWTLLHELKWTVTASDDDAPIRTKATVPEDGATTMANDTADAHATDAPTTELMESTDEPMDGEDIAPPTTEKAPEKATDAPGDETQVAGDAKEVAEPDEMALLFVLFDEVCQLMPEAGAFRAKMAAVFGATTYALTDATSDWILAAAAARKEELAQAE</sequence>
<dbReference type="STRING" id="1202772.A0A1V9YIU5"/>
<evidence type="ECO:0000313" key="3">
    <source>
        <dbReference type="Proteomes" id="UP000243579"/>
    </source>
</evidence>
<dbReference type="Proteomes" id="UP000243579">
    <property type="component" value="Unassembled WGS sequence"/>
</dbReference>
<feature type="region of interest" description="Disordered" evidence="1">
    <location>
        <begin position="87"/>
        <end position="144"/>
    </location>
</feature>
<feature type="compositionally biased region" description="Acidic residues" evidence="1">
    <location>
        <begin position="114"/>
        <end position="124"/>
    </location>
</feature>
<evidence type="ECO:0000256" key="1">
    <source>
        <dbReference type="SAM" id="MobiDB-lite"/>
    </source>
</evidence>
<name>A0A1V9YIU5_ACHHY</name>
<reference evidence="2 3" key="1">
    <citation type="journal article" date="2014" name="Genome Biol. Evol.">
        <title>The secreted proteins of Achlya hypogyna and Thraustotheca clavata identify the ancestral oomycete secretome and reveal gene acquisitions by horizontal gene transfer.</title>
        <authorList>
            <person name="Misner I."/>
            <person name="Blouin N."/>
            <person name="Leonard G."/>
            <person name="Richards T.A."/>
            <person name="Lane C.E."/>
        </authorList>
    </citation>
    <scope>NUCLEOTIDE SEQUENCE [LARGE SCALE GENOMIC DNA]</scope>
    <source>
        <strain evidence="2 3">ATCC 48635</strain>
    </source>
</reference>
<organism evidence="2 3">
    <name type="scientific">Achlya hypogyna</name>
    <name type="common">Oomycete</name>
    <name type="synonym">Protoachlya hypogyna</name>
    <dbReference type="NCBI Taxonomy" id="1202772"/>
    <lineage>
        <taxon>Eukaryota</taxon>
        <taxon>Sar</taxon>
        <taxon>Stramenopiles</taxon>
        <taxon>Oomycota</taxon>
        <taxon>Saprolegniomycetes</taxon>
        <taxon>Saprolegniales</taxon>
        <taxon>Achlyaceae</taxon>
        <taxon>Achlya</taxon>
    </lineage>
</organism>
<comment type="caution">
    <text evidence="2">The sequence shown here is derived from an EMBL/GenBank/DDBJ whole genome shotgun (WGS) entry which is preliminary data.</text>
</comment>
<dbReference type="AlphaFoldDB" id="A0A1V9YIU5"/>
<dbReference type="EMBL" id="JNBR01001646">
    <property type="protein sequence ID" value="OQR85645.1"/>
    <property type="molecule type" value="Genomic_DNA"/>
</dbReference>
<protein>
    <submittedName>
        <fullName evidence="2">Uncharacterized protein</fullName>
    </submittedName>
</protein>
<keyword evidence="3" id="KW-1185">Reference proteome</keyword>
<evidence type="ECO:0000313" key="2">
    <source>
        <dbReference type="EMBL" id="OQR85645.1"/>
    </source>
</evidence>
<feature type="compositionally biased region" description="Low complexity" evidence="1">
    <location>
        <begin position="90"/>
        <end position="99"/>
    </location>
</feature>
<gene>
    <name evidence="2" type="ORF">ACHHYP_11612</name>
</gene>